<comment type="caution">
    <text evidence="2">The sequence shown here is derived from an EMBL/GenBank/DDBJ whole genome shotgun (WGS) entry which is preliminary data.</text>
</comment>
<protein>
    <submittedName>
        <fullName evidence="2">Uncharacterized protein</fullName>
    </submittedName>
</protein>
<proteinExistence type="predicted"/>
<keyword evidence="3" id="KW-1185">Reference proteome</keyword>
<dbReference type="Proteomes" id="UP001152320">
    <property type="component" value="Chromosome 8"/>
</dbReference>
<keyword evidence="1" id="KW-0812">Transmembrane</keyword>
<dbReference type="EMBL" id="JAIZAY010000008">
    <property type="protein sequence ID" value="KAJ8038149.1"/>
    <property type="molecule type" value="Genomic_DNA"/>
</dbReference>
<feature type="transmembrane region" description="Helical" evidence="1">
    <location>
        <begin position="43"/>
        <end position="63"/>
    </location>
</feature>
<gene>
    <name evidence="2" type="ORF">HOLleu_19146</name>
</gene>
<keyword evidence="1" id="KW-1133">Transmembrane helix</keyword>
<dbReference type="AlphaFoldDB" id="A0A9Q1C4W9"/>
<keyword evidence="1" id="KW-0472">Membrane</keyword>
<evidence type="ECO:0000313" key="2">
    <source>
        <dbReference type="EMBL" id="KAJ8038149.1"/>
    </source>
</evidence>
<sequence>MEEFHTTITSTISDVHGNTSSFSLCASINANIPFLIDSDHCTWILVSAVLALFCICLVAVTLFQCRIRLKGEERYTKRLYLPKRPGNKHELKMKGVSEEEGRSFKENKCTRYPPSFELPAVPVAFNISECSSEADVYSECYHTIEENAIKGTIFSEKDVCMMVNLKTGLLYNRWMGTIALSDEHRKCVVFSAVTGLSPKKVFLTIEGICKLYDFCLDEDAGNIVKMKKSQMLEVLITESAEIVSEDSKHGYTPMHKIGDGEKTEVAMSQ</sequence>
<evidence type="ECO:0000313" key="3">
    <source>
        <dbReference type="Proteomes" id="UP001152320"/>
    </source>
</evidence>
<organism evidence="2 3">
    <name type="scientific">Holothuria leucospilota</name>
    <name type="common">Black long sea cucumber</name>
    <name type="synonym">Mertensiothuria leucospilota</name>
    <dbReference type="NCBI Taxonomy" id="206669"/>
    <lineage>
        <taxon>Eukaryota</taxon>
        <taxon>Metazoa</taxon>
        <taxon>Echinodermata</taxon>
        <taxon>Eleutherozoa</taxon>
        <taxon>Echinozoa</taxon>
        <taxon>Holothuroidea</taxon>
        <taxon>Aspidochirotacea</taxon>
        <taxon>Aspidochirotida</taxon>
        <taxon>Holothuriidae</taxon>
        <taxon>Holothuria</taxon>
    </lineage>
</organism>
<evidence type="ECO:0000256" key="1">
    <source>
        <dbReference type="SAM" id="Phobius"/>
    </source>
</evidence>
<accession>A0A9Q1C4W9</accession>
<reference evidence="2" key="1">
    <citation type="submission" date="2021-10" db="EMBL/GenBank/DDBJ databases">
        <title>Tropical sea cucumber genome reveals ecological adaptation and Cuvierian tubules defense mechanism.</title>
        <authorList>
            <person name="Chen T."/>
        </authorList>
    </citation>
    <scope>NUCLEOTIDE SEQUENCE</scope>
    <source>
        <strain evidence="2">Nanhai2018</strain>
        <tissue evidence="2">Muscle</tissue>
    </source>
</reference>
<name>A0A9Q1C4W9_HOLLE</name>